<comment type="caution">
    <text evidence="2">The sequence shown here is derived from an EMBL/GenBank/DDBJ whole genome shotgun (WGS) entry which is preliminary data.</text>
</comment>
<organism evidence="2 3">
    <name type="scientific">Microseira wollei NIES-4236</name>
    <dbReference type="NCBI Taxonomy" id="2530354"/>
    <lineage>
        <taxon>Bacteria</taxon>
        <taxon>Bacillati</taxon>
        <taxon>Cyanobacteriota</taxon>
        <taxon>Cyanophyceae</taxon>
        <taxon>Oscillatoriophycideae</taxon>
        <taxon>Aerosakkonematales</taxon>
        <taxon>Aerosakkonemataceae</taxon>
        <taxon>Microseira</taxon>
    </lineage>
</organism>
<proteinExistence type="predicted"/>
<protein>
    <submittedName>
        <fullName evidence="2">Uncharacterized protein</fullName>
    </submittedName>
</protein>
<feature type="compositionally biased region" description="Basic and acidic residues" evidence="1">
    <location>
        <begin position="42"/>
        <end position="54"/>
    </location>
</feature>
<evidence type="ECO:0000256" key="1">
    <source>
        <dbReference type="SAM" id="MobiDB-lite"/>
    </source>
</evidence>
<accession>A0AAV3XEI2</accession>
<dbReference type="EMBL" id="BLAY01000095">
    <property type="protein sequence ID" value="GET40623.1"/>
    <property type="molecule type" value="Genomic_DNA"/>
</dbReference>
<keyword evidence="3" id="KW-1185">Reference proteome</keyword>
<name>A0AAV3XEI2_9CYAN</name>
<dbReference type="RefSeq" id="WP_226586622.1">
    <property type="nucleotide sequence ID" value="NZ_BLAY01000095.1"/>
</dbReference>
<reference evidence="2" key="1">
    <citation type="submission" date="2019-10" db="EMBL/GenBank/DDBJ databases">
        <title>Draft genome sequece of Microseira wollei NIES-4236.</title>
        <authorList>
            <person name="Yamaguchi H."/>
            <person name="Suzuki S."/>
            <person name="Kawachi M."/>
        </authorList>
    </citation>
    <scope>NUCLEOTIDE SEQUENCE</scope>
    <source>
        <strain evidence="2">NIES-4236</strain>
    </source>
</reference>
<evidence type="ECO:0000313" key="2">
    <source>
        <dbReference type="EMBL" id="GET40623.1"/>
    </source>
</evidence>
<sequence>MATSTGMQKQQERKQSQSKRQSRHNPDIGIPKVPPRQQKAKATRELLSDWRDAP</sequence>
<evidence type="ECO:0000313" key="3">
    <source>
        <dbReference type="Proteomes" id="UP001050975"/>
    </source>
</evidence>
<gene>
    <name evidence="2" type="ORF">MiSe_54340</name>
</gene>
<feature type="region of interest" description="Disordered" evidence="1">
    <location>
        <begin position="1"/>
        <end position="54"/>
    </location>
</feature>
<dbReference type="Proteomes" id="UP001050975">
    <property type="component" value="Unassembled WGS sequence"/>
</dbReference>
<dbReference type="AlphaFoldDB" id="A0AAV3XEI2"/>